<dbReference type="OrthoDB" id="678120at2"/>
<organism evidence="1 2">
    <name type="scientific">Chitinophaga solisilvae</name>
    <dbReference type="NCBI Taxonomy" id="1233460"/>
    <lineage>
        <taxon>Bacteria</taxon>
        <taxon>Pseudomonadati</taxon>
        <taxon>Bacteroidota</taxon>
        <taxon>Chitinophagia</taxon>
        <taxon>Chitinophagales</taxon>
        <taxon>Chitinophagaceae</taxon>
        <taxon>Chitinophaga</taxon>
    </lineage>
</organism>
<comment type="caution">
    <text evidence="1">The sequence shown here is derived from an EMBL/GenBank/DDBJ whole genome shotgun (WGS) entry which is preliminary data.</text>
</comment>
<evidence type="ECO:0000313" key="1">
    <source>
        <dbReference type="EMBL" id="NSL91233.1"/>
    </source>
</evidence>
<accession>A0A433WBZ1</accession>
<evidence type="ECO:0000313" key="2">
    <source>
        <dbReference type="Proteomes" id="UP000281028"/>
    </source>
</evidence>
<name>A0A433WBZ1_9BACT</name>
<dbReference type="EMBL" id="RIAR02000003">
    <property type="protein sequence ID" value="NSL91233.1"/>
    <property type="molecule type" value="Genomic_DNA"/>
</dbReference>
<protein>
    <submittedName>
        <fullName evidence="1">Uncharacterized protein</fullName>
    </submittedName>
</protein>
<dbReference type="Proteomes" id="UP000281028">
    <property type="component" value="Unassembled WGS sequence"/>
</dbReference>
<keyword evidence="2" id="KW-1185">Reference proteome</keyword>
<gene>
    <name evidence="1" type="ORF">ECE50_030705</name>
</gene>
<sequence>MLLFNVLLLIHFIAFAAYLWILAQLWPNPAAPRDKKGLILGIILLLTGIAMVALKYPHINYFKVVPKTGLFLVVTVINAVTGDKPYTRTAYYALIVLTLLAACIAVFRV</sequence>
<dbReference type="AlphaFoldDB" id="A0A433WBZ1"/>
<reference evidence="1" key="1">
    <citation type="submission" date="2020-05" db="EMBL/GenBank/DDBJ databases">
        <title>Chitinophaga laudate sp. nov., isolated from a tropical peat swamp.</title>
        <authorList>
            <person name="Goh C.B.S."/>
            <person name="Lee M.S."/>
            <person name="Parimannan S."/>
            <person name="Pasbakhsh P."/>
            <person name="Yule C.M."/>
            <person name="Rajandas H."/>
            <person name="Loke S."/>
            <person name="Croft L."/>
            <person name="Tan J.B.L."/>
        </authorList>
    </citation>
    <scope>NUCLEOTIDE SEQUENCE</scope>
    <source>
        <strain evidence="1">Mgbs1</strain>
    </source>
</reference>
<proteinExistence type="predicted"/>